<name>A0A6I2MS92_9FLAO</name>
<comment type="caution">
    <text evidence="2">The sequence shown here is derived from an EMBL/GenBank/DDBJ whole genome shotgun (WGS) entry which is preliminary data.</text>
</comment>
<evidence type="ECO:0000256" key="1">
    <source>
        <dbReference type="SAM" id="SignalP"/>
    </source>
</evidence>
<gene>
    <name evidence="2" type="ORF">GJ691_16565</name>
</gene>
<dbReference type="OrthoDB" id="1254445at2"/>
<dbReference type="Proteomes" id="UP000443153">
    <property type="component" value="Unassembled WGS sequence"/>
</dbReference>
<evidence type="ECO:0000313" key="3">
    <source>
        <dbReference type="Proteomes" id="UP000443153"/>
    </source>
</evidence>
<dbReference type="RefSeq" id="WP_154368930.1">
    <property type="nucleotide sequence ID" value="NZ_WKJH01000028.1"/>
</dbReference>
<protein>
    <recommendedName>
        <fullName evidence="4">Lipocalin-like domain-containing protein</fullName>
    </recommendedName>
</protein>
<organism evidence="2 3">
    <name type="scientific">Maribacter luteus</name>
    <dbReference type="NCBI Taxonomy" id="2594478"/>
    <lineage>
        <taxon>Bacteria</taxon>
        <taxon>Pseudomonadati</taxon>
        <taxon>Bacteroidota</taxon>
        <taxon>Flavobacteriia</taxon>
        <taxon>Flavobacteriales</taxon>
        <taxon>Flavobacteriaceae</taxon>
        <taxon>Maribacter</taxon>
    </lineage>
</organism>
<dbReference type="AlphaFoldDB" id="A0A6I2MS92"/>
<accession>A0A6I2MS92</accession>
<sequence>MKTYKSLFYLIALVFTFSFISCSDDDSDDQEATESIIGEWLFVSENDYYCGTDDVRTERLASDNDYEYTLVFGSDMTYKFYIDGVLVDYEDQMGTWENLGDGFYQTNYTVNGEPESEIFEVEFEGDLMNLGVDDPCVDAGGDNIYTYEVWTRQ</sequence>
<keyword evidence="3" id="KW-1185">Reference proteome</keyword>
<reference evidence="2 3" key="1">
    <citation type="submission" date="2019-11" db="EMBL/GenBank/DDBJ databases">
        <title>Maribacter lutea sp. nov., a marine bacterium isolated from intertidal sand.</title>
        <authorList>
            <person name="Liu A."/>
        </authorList>
    </citation>
    <scope>NUCLEOTIDE SEQUENCE [LARGE SCALE GENOMIC DNA]</scope>
    <source>
        <strain evidence="2 3">RZ05</strain>
    </source>
</reference>
<keyword evidence="1" id="KW-0732">Signal</keyword>
<dbReference type="EMBL" id="WKJH01000028">
    <property type="protein sequence ID" value="MRX65767.1"/>
    <property type="molecule type" value="Genomic_DNA"/>
</dbReference>
<evidence type="ECO:0008006" key="4">
    <source>
        <dbReference type="Google" id="ProtNLM"/>
    </source>
</evidence>
<feature type="signal peptide" evidence="1">
    <location>
        <begin position="1"/>
        <end position="23"/>
    </location>
</feature>
<dbReference type="PROSITE" id="PS51257">
    <property type="entry name" value="PROKAR_LIPOPROTEIN"/>
    <property type="match status" value="1"/>
</dbReference>
<proteinExistence type="predicted"/>
<evidence type="ECO:0000313" key="2">
    <source>
        <dbReference type="EMBL" id="MRX65767.1"/>
    </source>
</evidence>
<feature type="chain" id="PRO_5026125422" description="Lipocalin-like domain-containing protein" evidence="1">
    <location>
        <begin position="24"/>
        <end position="153"/>
    </location>
</feature>